<keyword evidence="6" id="KW-0812">Transmembrane</keyword>
<organism evidence="8 9">
    <name type="scientific">Lysinibacter cavernae</name>
    <dbReference type="NCBI Taxonomy" id="1640652"/>
    <lineage>
        <taxon>Bacteria</taxon>
        <taxon>Bacillati</taxon>
        <taxon>Actinomycetota</taxon>
        <taxon>Actinomycetes</taxon>
        <taxon>Micrococcales</taxon>
        <taxon>Microbacteriaceae</taxon>
        <taxon>Lysinibacter</taxon>
    </lineage>
</organism>
<keyword evidence="4" id="KW-0572">Peptidoglycan-anchor</keyword>
<keyword evidence="3" id="KW-0732">Signal</keyword>
<keyword evidence="6" id="KW-1133">Transmembrane helix</keyword>
<proteinExistence type="predicted"/>
<feature type="transmembrane region" description="Helical" evidence="6">
    <location>
        <begin position="1426"/>
        <end position="1447"/>
    </location>
</feature>
<keyword evidence="9" id="KW-1185">Reference proteome</keyword>
<dbReference type="InterPro" id="IPR019931">
    <property type="entry name" value="LPXTG_anchor"/>
</dbReference>
<dbReference type="Gene3D" id="2.60.40.740">
    <property type="match status" value="2"/>
</dbReference>
<evidence type="ECO:0000313" key="8">
    <source>
        <dbReference type="EMBL" id="NIH55215.1"/>
    </source>
</evidence>
<dbReference type="Pfam" id="PF01345">
    <property type="entry name" value="DUF11"/>
    <property type="match status" value="2"/>
</dbReference>
<evidence type="ECO:0000256" key="6">
    <source>
        <dbReference type="SAM" id="Phobius"/>
    </source>
</evidence>
<dbReference type="EMBL" id="JAAMOX010000003">
    <property type="protein sequence ID" value="NIH55215.1"/>
    <property type="molecule type" value="Genomic_DNA"/>
</dbReference>
<dbReference type="InterPro" id="IPR001434">
    <property type="entry name" value="OmcB-like_DUF11"/>
</dbReference>
<dbReference type="PROSITE" id="PS50847">
    <property type="entry name" value="GRAM_POS_ANCHORING"/>
    <property type="match status" value="1"/>
</dbReference>
<dbReference type="Pfam" id="PF19407">
    <property type="entry name" value="DUF5979"/>
    <property type="match status" value="3"/>
</dbReference>
<sequence>MLFNLARHKGAQLSLAIIVAGSLGLGGIVGATPAAAATETEASVGIRLASDSPRASGMPFTYDIDFSCDQLGGGTGNEASACTDTVITIPLTDSLKALLPELEIGIGTSDYIESVDIIDGQVIFRLGAVPVGESLQFQLDITPPNFTTPNNTDWSLLPTATGSNFNPAVAEKPAVGQATSGLTHGITKSVNDSAFVEPGELVSYTITVSCTRSATGMILADSMVVTDSMPAGLTYVSSTPAAAVGAGGTLTWNLAGGTLPTACSAVDGDGTASFVVEAKVADDAAYGSKITNTATVDSVTTDGQVVAQKQSQAGLTVVGDGEYPVGTFSKDSFAQLRDGDAPASSRASGLETDSHTTYPGNWLGAANVASGDWLRNYTPNQDSGMKQAGYKMQYWSGVPSGAGFQLDITDPVPCLTNRTEQIYGSQAVGEYCAAPAFHVKTVTVHTDGSGGVPNLTNAYVPKIRYADGTLVDMVRTSGGDHYGNYSIPDLKRMDVAELMFPRDAGLSGPVIRWAVFGFVDPRAEENTIVHNEASAKVYWKDESTLRAQPKDSADLYVINAPQIGIEKSFGKLNATGPGTTSMKLTARLSNFGTSTEDFVVTDLLPQGMKIRSTDKNSTVATTVEGDSTRVTHELTPTTEVLNNFEGTGRQLVRVTVPKAQLEAYGSLQVTMVSEFTVEYINEPGTYANVAQVYFTDEALLKTCQQSPAYLQSNTEAIDLNGNGSLSDATCYSTANLVVPPPTGGASFKTTKTVQGAEDAAPKAYPGVGIVGTKGGSVTFGLGWKNTGGVPLKGAVIYDVFPVPGDQGVGGTVAGKPRNSQFQATYVSLGELPENVTVEYSEEANPCRNEVFPDAKNAGCIDDWSSTAPTDPSTITAIRLVSSATYAPGEGFAANVIMTVPPIVEGQIAWNSIAGAAVKLDGGALNPNSPPKVGITATSSGIPLLLAKTLNEDIDPTTVKPGDTLIYTVSVSNPDAVQRTITGTDTLPAGLKFDSVIGLNGAALAGVDYDEATNTINWAGVPIESGATLAWRVTATVQPGVTGNQTNTWKVDGGTGTENPCLDDPSAECVPVEVLAAGLTITKVVDGAGSEFANTTFTAHLVCAVGDEIILDEDAVLAADGSVVSFAVPYGATCEVTEPHAGGATASAITPSGAFAIVTSNAEYAATVTNTFEAGGLVINKQLTGSGAEAFGAGQFTFAVACTFNDQQVFADEVTLQREGDETVLESEALAPLPIGAECTVTETDAGGADALPEPVTVTVVQDEELANIVTATIVNEFSAGTVRVTKELDGAEASLHAEDTFTVLVTCQVEVPSAEGNAVRGTVASQSIQIVGGETVVLANDEGQPIALPLGSHCFATETDAGDATGSSVNFDSYENAIVVDTGSPERAQELAISVINTFDPAPEPVLPPDDGVANKPAPGLAVTGAPASTSLAVVGLVLMVLGALALRRRRA</sequence>
<evidence type="ECO:0000259" key="7">
    <source>
        <dbReference type="PROSITE" id="PS50847"/>
    </source>
</evidence>
<dbReference type="Proteomes" id="UP000541033">
    <property type="component" value="Unassembled WGS sequence"/>
</dbReference>
<protein>
    <submittedName>
        <fullName evidence="8">Fimbrial isopeptide formation D2 family protein/uncharacterized repeat protein (TIGR01451 family)</fullName>
    </submittedName>
</protein>
<dbReference type="InterPro" id="IPR047589">
    <property type="entry name" value="DUF11_rpt"/>
</dbReference>
<evidence type="ECO:0000256" key="3">
    <source>
        <dbReference type="ARBA" id="ARBA00022729"/>
    </source>
</evidence>
<feature type="region of interest" description="Disordered" evidence="5">
    <location>
        <begin position="336"/>
        <end position="356"/>
    </location>
</feature>
<gene>
    <name evidence="8" type="ORF">FHX76_003130</name>
</gene>
<evidence type="ECO:0000313" key="9">
    <source>
        <dbReference type="Proteomes" id="UP000541033"/>
    </source>
</evidence>
<dbReference type="NCBIfam" id="TIGR01451">
    <property type="entry name" value="B_ant_repeat"/>
    <property type="match status" value="2"/>
</dbReference>
<dbReference type="InterPro" id="IPR046022">
    <property type="entry name" value="DUF5979"/>
</dbReference>
<evidence type="ECO:0000256" key="4">
    <source>
        <dbReference type="ARBA" id="ARBA00023088"/>
    </source>
</evidence>
<keyword evidence="2" id="KW-0964">Secreted</keyword>
<evidence type="ECO:0000256" key="2">
    <source>
        <dbReference type="ARBA" id="ARBA00022525"/>
    </source>
</evidence>
<reference evidence="8 9" key="1">
    <citation type="submission" date="2020-02" db="EMBL/GenBank/DDBJ databases">
        <title>Sequencing the genomes of 1000 actinobacteria strains.</title>
        <authorList>
            <person name="Klenk H.-P."/>
        </authorList>
    </citation>
    <scope>NUCLEOTIDE SEQUENCE [LARGE SCALE GENOMIC DNA]</scope>
    <source>
        <strain evidence="8 9">DSM 27960</strain>
    </source>
</reference>
<dbReference type="InterPro" id="IPR026466">
    <property type="entry name" value="Fim_isopep_form_D2_dom"/>
</dbReference>
<dbReference type="NCBIfam" id="TIGR04226">
    <property type="entry name" value="RrgB_K2N_iso_D2"/>
    <property type="match status" value="1"/>
</dbReference>
<dbReference type="RefSeq" id="WP_208402759.1">
    <property type="nucleotide sequence ID" value="NZ_JAAMOX010000003.1"/>
</dbReference>
<comment type="caution">
    <text evidence="8">The sequence shown here is derived from an EMBL/GenBank/DDBJ whole genome shotgun (WGS) entry which is preliminary data.</text>
</comment>
<evidence type="ECO:0000256" key="5">
    <source>
        <dbReference type="SAM" id="MobiDB-lite"/>
    </source>
</evidence>
<accession>A0A7X5R3Y0</accession>
<keyword evidence="6" id="KW-0472">Membrane</keyword>
<evidence type="ECO:0000256" key="1">
    <source>
        <dbReference type="ARBA" id="ARBA00022512"/>
    </source>
</evidence>
<name>A0A7X5R3Y0_9MICO</name>
<keyword evidence="1" id="KW-0134">Cell wall</keyword>
<feature type="domain" description="Gram-positive cocci surface proteins LPxTG" evidence="7">
    <location>
        <begin position="1421"/>
        <end position="1452"/>
    </location>
</feature>